<dbReference type="Gene3D" id="2.60.40.2310">
    <property type="match status" value="1"/>
</dbReference>
<keyword evidence="3 11" id="KW-0645">Protease</keyword>
<name>A0A392MZ03_9FABA</name>
<evidence type="ECO:0000256" key="3">
    <source>
        <dbReference type="ARBA" id="ARBA00022670"/>
    </source>
</evidence>
<dbReference type="Gene3D" id="3.40.50.200">
    <property type="entry name" value="Peptidase S8/S53 domain"/>
    <property type="match status" value="1"/>
</dbReference>
<comment type="caution">
    <text evidence="11">The sequence shown here is derived from an EMBL/GenBank/DDBJ whole genome shotgun (WGS) entry which is preliminary data.</text>
</comment>
<evidence type="ECO:0000259" key="10">
    <source>
        <dbReference type="Pfam" id="PF17766"/>
    </source>
</evidence>
<dbReference type="InterPro" id="IPR041469">
    <property type="entry name" value="Subtilisin-like_FN3"/>
</dbReference>
<dbReference type="AlphaFoldDB" id="A0A392MZ03"/>
<dbReference type="GO" id="GO:0005576">
    <property type="term" value="C:extracellular region"/>
    <property type="evidence" value="ECO:0007669"/>
    <property type="project" value="UniProtKB-SubCell"/>
</dbReference>
<gene>
    <name evidence="11" type="ORF">A2U01_0013729</name>
</gene>
<dbReference type="PANTHER" id="PTHR10795">
    <property type="entry name" value="PROPROTEIN CONVERTASE SUBTILISIN/KEXIN"/>
    <property type="match status" value="1"/>
</dbReference>
<keyword evidence="4" id="KW-0732">Signal</keyword>
<reference evidence="11 12" key="1">
    <citation type="journal article" date="2018" name="Front. Plant Sci.">
        <title>Red Clover (Trifolium pratense) and Zigzag Clover (T. medium) - A Picture of Genomic Similarities and Differences.</title>
        <authorList>
            <person name="Dluhosova J."/>
            <person name="Istvanek J."/>
            <person name="Nedelnik J."/>
            <person name="Repkova J."/>
        </authorList>
    </citation>
    <scope>NUCLEOTIDE SEQUENCE [LARGE SCALE GENOMIC DNA]</scope>
    <source>
        <strain evidence="12">cv. 10/8</strain>
        <tissue evidence="11">Leaf</tissue>
    </source>
</reference>
<keyword evidence="7" id="KW-0325">Glycoprotein</keyword>
<evidence type="ECO:0000256" key="1">
    <source>
        <dbReference type="ARBA" id="ARBA00004613"/>
    </source>
</evidence>
<dbReference type="GO" id="GO:0006508">
    <property type="term" value="P:proteolysis"/>
    <property type="evidence" value="ECO:0007669"/>
    <property type="project" value="UniProtKB-KW"/>
</dbReference>
<keyword evidence="6" id="KW-0720">Serine protease</keyword>
<dbReference type="InterPro" id="IPR023828">
    <property type="entry name" value="Peptidase_S8_Ser-AS"/>
</dbReference>
<keyword evidence="12" id="KW-1185">Reference proteome</keyword>
<evidence type="ECO:0000256" key="5">
    <source>
        <dbReference type="ARBA" id="ARBA00022801"/>
    </source>
</evidence>
<evidence type="ECO:0000259" key="9">
    <source>
        <dbReference type="Pfam" id="PF00082"/>
    </source>
</evidence>
<protein>
    <submittedName>
        <fullName evidence="11">Subtilisin-like protease SDD1-like</fullName>
    </submittedName>
</protein>
<evidence type="ECO:0000256" key="2">
    <source>
        <dbReference type="ARBA" id="ARBA00011073"/>
    </source>
</evidence>
<dbReference type="InterPro" id="IPR000209">
    <property type="entry name" value="Peptidase_S8/S53_dom"/>
</dbReference>
<dbReference type="SUPFAM" id="SSF52743">
    <property type="entry name" value="Subtilisin-like"/>
    <property type="match status" value="1"/>
</dbReference>
<dbReference type="Pfam" id="PF17766">
    <property type="entry name" value="fn3_6"/>
    <property type="match status" value="1"/>
</dbReference>
<comment type="similarity">
    <text evidence="2 8">Belongs to the peptidase S8 family.</text>
</comment>
<dbReference type="GO" id="GO:0004252">
    <property type="term" value="F:serine-type endopeptidase activity"/>
    <property type="evidence" value="ECO:0007669"/>
    <property type="project" value="InterPro"/>
</dbReference>
<evidence type="ECO:0000313" key="12">
    <source>
        <dbReference type="Proteomes" id="UP000265520"/>
    </source>
</evidence>
<organism evidence="11 12">
    <name type="scientific">Trifolium medium</name>
    <dbReference type="NCBI Taxonomy" id="97028"/>
    <lineage>
        <taxon>Eukaryota</taxon>
        <taxon>Viridiplantae</taxon>
        <taxon>Streptophyta</taxon>
        <taxon>Embryophyta</taxon>
        <taxon>Tracheophyta</taxon>
        <taxon>Spermatophyta</taxon>
        <taxon>Magnoliopsida</taxon>
        <taxon>eudicotyledons</taxon>
        <taxon>Gunneridae</taxon>
        <taxon>Pentapetalae</taxon>
        <taxon>rosids</taxon>
        <taxon>fabids</taxon>
        <taxon>Fabales</taxon>
        <taxon>Fabaceae</taxon>
        <taxon>Papilionoideae</taxon>
        <taxon>50 kb inversion clade</taxon>
        <taxon>NPAAA clade</taxon>
        <taxon>Hologalegina</taxon>
        <taxon>IRL clade</taxon>
        <taxon>Trifolieae</taxon>
        <taxon>Trifolium</taxon>
    </lineage>
</organism>
<evidence type="ECO:0000256" key="6">
    <source>
        <dbReference type="ARBA" id="ARBA00022825"/>
    </source>
</evidence>
<feature type="domain" description="Peptidase S8/S53" evidence="9">
    <location>
        <begin position="1"/>
        <end position="44"/>
    </location>
</feature>
<comment type="subcellular location">
    <subcellularLocation>
        <location evidence="1">Secreted</location>
    </subcellularLocation>
</comment>
<dbReference type="PROSITE" id="PS51892">
    <property type="entry name" value="SUBTILASE"/>
    <property type="match status" value="1"/>
</dbReference>
<dbReference type="Pfam" id="PF00082">
    <property type="entry name" value="Peptidase_S8"/>
    <property type="match status" value="1"/>
</dbReference>
<accession>A0A392MZ03</accession>
<dbReference type="InterPro" id="IPR045051">
    <property type="entry name" value="SBT"/>
</dbReference>
<evidence type="ECO:0000256" key="8">
    <source>
        <dbReference type="PROSITE-ProRule" id="PRU01240"/>
    </source>
</evidence>
<dbReference type="InterPro" id="IPR036852">
    <property type="entry name" value="Peptidase_S8/S53_dom_sf"/>
</dbReference>
<dbReference type="EMBL" id="LXQA010023449">
    <property type="protein sequence ID" value="MCH92786.1"/>
    <property type="molecule type" value="Genomic_DNA"/>
</dbReference>
<keyword evidence="5" id="KW-0378">Hydrolase</keyword>
<evidence type="ECO:0000313" key="11">
    <source>
        <dbReference type="EMBL" id="MCH92786.1"/>
    </source>
</evidence>
<feature type="domain" description="Subtilisin-like protease fibronectin type-III" evidence="10">
    <location>
        <begin position="127"/>
        <end position="205"/>
    </location>
</feature>
<evidence type="ECO:0000256" key="4">
    <source>
        <dbReference type="ARBA" id="ARBA00022729"/>
    </source>
</evidence>
<proteinExistence type="inferred from homology"/>
<sequence>MMSGTSMAAPHIAGLAALIKQKFPNFSPAAIASALSTTASQNDKSGGPIMAQRSYAFPDLSQTPATPFDMGSGFVNATGALNPGLIFDSSYDDYMSFLCGINGSAPVVLNYTGQNCLLYNSTLYGPDLNLPSITLAKLNQSTIVQRTVQNIAGNNETYSVGWNAPFGVSVKVTPTHFSIGNGEKQVLSVILNATANNSVASFGKIGLFGDQ</sequence>
<comment type="caution">
    <text evidence="8">Lacks conserved residue(s) required for the propagation of feature annotation.</text>
</comment>
<dbReference type="PROSITE" id="PS00138">
    <property type="entry name" value="SUBTILASE_SER"/>
    <property type="match status" value="1"/>
</dbReference>
<dbReference type="Proteomes" id="UP000265520">
    <property type="component" value="Unassembled WGS sequence"/>
</dbReference>
<evidence type="ECO:0000256" key="7">
    <source>
        <dbReference type="ARBA" id="ARBA00023180"/>
    </source>
</evidence>
<feature type="non-terminal residue" evidence="11">
    <location>
        <position position="211"/>
    </location>
</feature>